<dbReference type="GO" id="GO:0005737">
    <property type="term" value="C:cytoplasm"/>
    <property type="evidence" value="ECO:0007669"/>
    <property type="project" value="UniProtKB-SubCell"/>
</dbReference>
<comment type="subcellular location">
    <subcellularLocation>
        <location evidence="1">Cytoplasm</location>
    </subcellularLocation>
</comment>
<name>A0A362WZ69_9FLAO</name>
<proteinExistence type="inferred from homology"/>
<keyword evidence="6" id="KW-0479">Metal-binding</keyword>
<evidence type="ECO:0000256" key="4">
    <source>
        <dbReference type="ARBA" id="ARBA00022490"/>
    </source>
</evidence>
<keyword evidence="7" id="KW-0547">Nucleotide-binding</keyword>
<comment type="caution">
    <text evidence="11">The sequence shown here is derived from an EMBL/GenBank/DDBJ whole genome shotgun (WGS) entry which is preliminary data.</text>
</comment>
<keyword evidence="9" id="KW-0460">Magnesium</keyword>
<evidence type="ECO:0000256" key="1">
    <source>
        <dbReference type="ARBA" id="ARBA00004496"/>
    </source>
</evidence>
<dbReference type="PANTHER" id="PTHR33540">
    <property type="entry name" value="TRNA THREONYLCARBAMOYLADENOSINE BIOSYNTHESIS PROTEIN TSAE"/>
    <property type="match status" value="1"/>
</dbReference>
<evidence type="ECO:0000256" key="9">
    <source>
        <dbReference type="ARBA" id="ARBA00022842"/>
    </source>
</evidence>
<keyword evidence="5" id="KW-0819">tRNA processing</keyword>
<dbReference type="SUPFAM" id="SSF52540">
    <property type="entry name" value="P-loop containing nucleoside triphosphate hydrolases"/>
    <property type="match status" value="1"/>
</dbReference>
<evidence type="ECO:0000256" key="8">
    <source>
        <dbReference type="ARBA" id="ARBA00022840"/>
    </source>
</evidence>
<dbReference type="Proteomes" id="UP000251545">
    <property type="component" value="Unassembled WGS sequence"/>
</dbReference>
<evidence type="ECO:0000256" key="7">
    <source>
        <dbReference type="ARBA" id="ARBA00022741"/>
    </source>
</evidence>
<keyword evidence="4" id="KW-0963">Cytoplasm</keyword>
<reference evidence="11 12" key="1">
    <citation type="submission" date="2018-02" db="EMBL/GenBank/DDBJ databases">
        <title>Genomic Encyclopedia of Archaeal and Bacterial Type Strains, Phase II (KMG-II): from individual species to whole genera.</title>
        <authorList>
            <person name="Goeker M."/>
        </authorList>
    </citation>
    <scope>NUCLEOTIDE SEQUENCE [LARGE SCALE GENOMIC DNA]</scope>
    <source>
        <strain evidence="11 12">DSM 21165</strain>
    </source>
</reference>
<dbReference type="GO" id="GO:0005524">
    <property type="term" value="F:ATP binding"/>
    <property type="evidence" value="ECO:0007669"/>
    <property type="project" value="UniProtKB-KW"/>
</dbReference>
<evidence type="ECO:0000313" key="12">
    <source>
        <dbReference type="Proteomes" id="UP000251545"/>
    </source>
</evidence>
<gene>
    <name evidence="11" type="ORF">CLV33_10639</name>
</gene>
<evidence type="ECO:0000256" key="6">
    <source>
        <dbReference type="ARBA" id="ARBA00022723"/>
    </source>
</evidence>
<dbReference type="InterPro" id="IPR003442">
    <property type="entry name" value="T6A_TsaE"/>
</dbReference>
<protein>
    <recommendedName>
        <fullName evidence="3">tRNA threonylcarbamoyladenosine biosynthesis protein TsaE</fullName>
    </recommendedName>
    <alternativeName>
        <fullName evidence="10">t(6)A37 threonylcarbamoyladenosine biosynthesis protein TsaE</fullName>
    </alternativeName>
</protein>
<dbReference type="Pfam" id="PF02367">
    <property type="entry name" value="TsaE"/>
    <property type="match status" value="1"/>
</dbReference>
<dbReference type="Gene3D" id="3.40.50.300">
    <property type="entry name" value="P-loop containing nucleotide triphosphate hydrolases"/>
    <property type="match status" value="1"/>
</dbReference>
<dbReference type="NCBIfam" id="TIGR00150">
    <property type="entry name" value="T6A_YjeE"/>
    <property type="match status" value="1"/>
</dbReference>
<keyword evidence="8" id="KW-0067">ATP-binding</keyword>
<organism evidence="11 12">
    <name type="scientific">Jejuia pallidilutea</name>
    <dbReference type="NCBI Taxonomy" id="504487"/>
    <lineage>
        <taxon>Bacteria</taxon>
        <taxon>Pseudomonadati</taxon>
        <taxon>Bacteroidota</taxon>
        <taxon>Flavobacteriia</taxon>
        <taxon>Flavobacteriales</taxon>
        <taxon>Flavobacteriaceae</taxon>
        <taxon>Jejuia</taxon>
    </lineage>
</organism>
<dbReference type="EMBL" id="PVEO01000006">
    <property type="protein sequence ID" value="PQV47720.1"/>
    <property type="molecule type" value="Genomic_DNA"/>
</dbReference>
<sequence length="138" mass="15801">MEELNTTYALHEANEVAEKLINILDSKIVLLQGAMGVGKTTLVKSITKALGGEDDVSSPTFSIVNEYKIKDGLLYHFDLYRIQDIEEAYSFGIEEYLYSGNWIIIEWPDVIKPILENDFSEVFLEEKTKHLRTIKVKN</sequence>
<evidence type="ECO:0000256" key="2">
    <source>
        <dbReference type="ARBA" id="ARBA00007599"/>
    </source>
</evidence>
<dbReference type="AlphaFoldDB" id="A0A362WZ69"/>
<dbReference type="PANTHER" id="PTHR33540:SF2">
    <property type="entry name" value="TRNA THREONYLCARBAMOYLADENOSINE BIOSYNTHESIS PROTEIN TSAE"/>
    <property type="match status" value="1"/>
</dbReference>
<evidence type="ECO:0000256" key="3">
    <source>
        <dbReference type="ARBA" id="ARBA00019010"/>
    </source>
</evidence>
<evidence type="ECO:0000256" key="5">
    <source>
        <dbReference type="ARBA" id="ARBA00022694"/>
    </source>
</evidence>
<evidence type="ECO:0000313" key="11">
    <source>
        <dbReference type="EMBL" id="PQV47720.1"/>
    </source>
</evidence>
<evidence type="ECO:0000256" key="10">
    <source>
        <dbReference type="ARBA" id="ARBA00032441"/>
    </source>
</evidence>
<dbReference type="RefSeq" id="WP_105473944.1">
    <property type="nucleotide sequence ID" value="NZ_PVEO01000006.1"/>
</dbReference>
<comment type="similarity">
    <text evidence="2">Belongs to the TsaE family.</text>
</comment>
<accession>A0A362WZ69</accession>
<dbReference type="GO" id="GO:0046872">
    <property type="term" value="F:metal ion binding"/>
    <property type="evidence" value="ECO:0007669"/>
    <property type="project" value="UniProtKB-KW"/>
</dbReference>
<dbReference type="InterPro" id="IPR027417">
    <property type="entry name" value="P-loop_NTPase"/>
</dbReference>
<dbReference type="GO" id="GO:0002949">
    <property type="term" value="P:tRNA threonylcarbamoyladenosine modification"/>
    <property type="evidence" value="ECO:0007669"/>
    <property type="project" value="InterPro"/>
</dbReference>